<evidence type="ECO:0000256" key="2">
    <source>
        <dbReference type="ARBA" id="ARBA00022884"/>
    </source>
</evidence>
<dbReference type="PROSITE" id="PS50102">
    <property type="entry name" value="RRM"/>
    <property type="match status" value="1"/>
</dbReference>
<dbReference type="SMART" id="SM00360">
    <property type="entry name" value="RRM"/>
    <property type="match status" value="1"/>
</dbReference>
<evidence type="ECO:0000313" key="6">
    <source>
        <dbReference type="Proteomes" id="UP000054498"/>
    </source>
</evidence>
<dbReference type="GO" id="GO:0003723">
    <property type="term" value="F:RNA binding"/>
    <property type="evidence" value="ECO:0007669"/>
    <property type="project" value="UniProtKB-UniRule"/>
</dbReference>
<dbReference type="GeneID" id="25731585"/>
<dbReference type="Gene3D" id="3.30.70.330">
    <property type="match status" value="1"/>
</dbReference>
<keyword evidence="1" id="KW-0677">Repeat</keyword>
<evidence type="ECO:0000259" key="4">
    <source>
        <dbReference type="PROSITE" id="PS50102"/>
    </source>
</evidence>
<dbReference type="InterPro" id="IPR050666">
    <property type="entry name" value="ESRP"/>
</dbReference>
<evidence type="ECO:0000256" key="3">
    <source>
        <dbReference type="PROSITE-ProRule" id="PRU00176"/>
    </source>
</evidence>
<dbReference type="STRING" id="145388.A0A0D2MFM3"/>
<sequence length="146" mass="16091">MGSEVAPAETARAFGADSAKQLPLDGSVVKMKGLPFKASVDDVLKFYQGFTLCNTAVYLKRHADGRLNGEAFVCFENPEEARRACQKDRETFGEKWGDRYVRVYPTLESDVADMQQAVLQQNMVAQQVRRGSRRAGASIRETGPGA</sequence>
<protein>
    <recommendedName>
        <fullName evidence="4">RRM domain-containing protein</fullName>
    </recommendedName>
</protein>
<organism evidence="5 6">
    <name type="scientific">Monoraphidium neglectum</name>
    <dbReference type="NCBI Taxonomy" id="145388"/>
    <lineage>
        <taxon>Eukaryota</taxon>
        <taxon>Viridiplantae</taxon>
        <taxon>Chlorophyta</taxon>
        <taxon>core chlorophytes</taxon>
        <taxon>Chlorophyceae</taxon>
        <taxon>CS clade</taxon>
        <taxon>Sphaeropleales</taxon>
        <taxon>Selenastraceae</taxon>
        <taxon>Monoraphidium</taxon>
    </lineage>
</organism>
<dbReference type="InterPro" id="IPR035979">
    <property type="entry name" value="RBD_domain_sf"/>
</dbReference>
<dbReference type="PANTHER" id="PTHR13976">
    <property type="entry name" value="HETEROGENEOUS NUCLEAR RIBONUCLEOPROTEIN-RELATED"/>
    <property type="match status" value="1"/>
</dbReference>
<keyword evidence="2 3" id="KW-0694">RNA-binding</keyword>
<dbReference type="EMBL" id="KK104449">
    <property type="protein sequence ID" value="KIY93900.1"/>
    <property type="molecule type" value="Genomic_DNA"/>
</dbReference>
<keyword evidence="6" id="KW-1185">Reference proteome</keyword>
<dbReference type="KEGG" id="mng:MNEG_14060"/>
<proteinExistence type="predicted"/>
<dbReference type="InterPro" id="IPR000504">
    <property type="entry name" value="RRM_dom"/>
</dbReference>
<dbReference type="Proteomes" id="UP000054498">
    <property type="component" value="Unassembled WGS sequence"/>
</dbReference>
<dbReference type="InterPro" id="IPR012677">
    <property type="entry name" value="Nucleotide-bd_a/b_plait_sf"/>
</dbReference>
<feature type="domain" description="RRM" evidence="4">
    <location>
        <begin position="27"/>
        <end position="108"/>
    </location>
</feature>
<evidence type="ECO:0000313" key="5">
    <source>
        <dbReference type="EMBL" id="KIY93900.1"/>
    </source>
</evidence>
<evidence type="ECO:0000256" key="1">
    <source>
        <dbReference type="ARBA" id="ARBA00022737"/>
    </source>
</evidence>
<name>A0A0D2MFM3_9CHLO</name>
<dbReference type="Pfam" id="PF00076">
    <property type="entry name" value="RRM_1"/>
    <property type="match status" value="1"/>
</dbReference>
<dbReference type="AlphaFoldDB" id="A0A0D2MFM3"/>
<dbReference type="OrthoDB" id="431068at2759"/>
<reference evidence="5 6" key="1">
    <citation type="journal article" date="2013" name="BMC Genomics">
        <title>Reconstruction of the lipid metabolism for the microalga Monoraphidium neglectum from its genome sequence reveals characteristics suitable for biofuel production.</title>
        <authorList>
            <person name="Bogen C."/>
            <person name="Al-Dilaimi A."/>
            <person name="Albersmeier A."/>
            <person name="Wichmann J."/>
            <person name="Grundmann M."/>
            <person name="Rupp O."/>
            <person name="Lauersen K.J."/>
            <person name="Blifernez-Klassen O."/>
            <person name="Kalinowski J."/>
            <person name="Goesmann A."/>
            <person name="Mussgnug J.H."/>
            <person name="Kruse O."/>
        </authorList>
    </citation>
    <scope>NUCLEOTIDE SEQUENCE [LARGE SCALE GENOMIC DNA]</scope>
    <source>
        <strain evidence="5 6">SAG 48.87</strain>
    </source>
</reference>
<gene>
    <name evidence="5" type="ORF">MNEG_14060</name>
</gene>
<dbReference type="RefSeq" id="XP_013892920.1">
    <property type="nucleotide sequence ID" value="XM_014037466.1"/>
</dbReference>
<dbReference type="CDD" id="cd12254">
    <property type="entry name" value="RRM_hnRNPH_ESRPs_RBM12_like"/>
    <property type="match status" value="1"/>
</dbReference>
<dbReference type="SUPFAM" id="SSF54928">
    <property type="entry name" value="RNA-binding domain, RBD"/>
    <property type="match status" value="1"/>
</dbReference>
<accession>A0A0D2MFM3</accession>